<dbReference type="PANTHER" id="PTHR30404">
    <property type="entry name" value="N-ACETYLMURAMOYL-L-ALANINE AMIDASE"/>
    <property type="match status" value="1"/>
</dbReference>
<dbReference type="CDD" id="cd02696">
    <property type="entry name" value="MurNAc-LAA"/>
    <property type="match status" value="1"/>
</dbReference>
<dbReference type="GO" id="GO:0008745">
    <property type="term" value="F:N-acetylmuramoyl-L-alanine amidase activity"/>
    <property type="evidence" value="ECO:0007669"/>
    <property type="project" value="InterPro"/>
</dbReference>
<dbReference type="PANTHER" id="PTHR30404:SF0">
    <property type="entry name" value="N-ACETYLMURAMOYL-L-ALANINE AMIDASE AMIC"/>
    <property type="match status" value="1"/>
</dbReference>
<proteinExistence type="predicted"/>
<keyword evidence="1" id="KW-0378">Hydrolase</keyword>
<evidence type="ECO:0000256" key="1">
    <source>
        <dbReference type="ARBA" id="ARBA00022801"/>
    </source>
</evidence>
<dbReference type="GO" id="GO:0030288">
    <property type="term" value="C:outer membrane-bounded periplasmic space"/>
    <property type="evidence" value="ECO:0007669"/>
    <property type="project" value="TreeGrafter"/>
</dbReference>
<feature type="domain" description="MurNAc-LAA" evidence="3">
    <location>
        <begin position="180"/>
        <end position="297"/>
    </location>
</feature>
<evidence type="ECO:0000313" key="4">
    <source>
        <dbReference type="EMBL" id="MBC8542210.1"/>
    </source>
</evidence>
<dbReference type="Pfam" id="PF01520">
    <property type="entry name" value="Amidase_3"/>
    <property type="match status" value="1"/>
</dbReference>
<name>A0A926I0H7_9FIRM</name>
<comment type="caution">
    <text evidence="4">The sequence shown here is derived from an EMBL/GenBank/DDBJ whole genome shotgun (WGS) entry which is preliminary data.</text>
</comment>
<dbReference type="Proteomes" id="UP000657006">
    <property type="component" value="Unassembled WGS sequence"/>
</dbReference>
<dbReference type="SUPFAM" id="SSF53187">
    <property type="entry name" value="Zn-dependent exopeptidases"/>
    <property type="match status" value="1"/>
</dbReference>
<dbReference type="InterPro" id="IPR002508">
    <property type="entry name" value="MurNAc-LAA_cat"/>
</dbReference>
<organism evidence="4 5">
    <name type="scientific">Bianquea renquensis</name>
    <dbReference type="NCBI Taxonomy" id="2763661"/>
    <lineage>
        <taxon>Bacteria</taxon>
        <taxon>Bacillati</taxon>
        <taxon>Bacillota</taxon>
        <taxon>Clostridia</taxon>
        <taxon>Eubacteriales</taxon>
        <taxon>Bianqueaceae</taxon>
        <taxon>Bianquea</taxon>
    </lineage>
</organism>
<evidence type="ECO:0000259" key="3">
    <source>
        <dbReference type="SMART" id="SM00646"/>
    </source>
</evidence>
<reference evidence="4" key="1">
    <citation type="submission" date="2020-08" db="EMBL/GenBank/DDBJ databases">
        <title>Genome public.</title>
        <authorList>
            <person name="Liu C."/>
            <person name="Sun Q."/>
        </authorList>
    </citation>
    <scope>NUCLEOTIDE SEQUENCE</scope>
    <source>
        <strain evidence="4">NSJ-32</strain>
    </source>
</reference>
<gene>
    <name evidence="4" type="ORF">H8730_01415</name>
</gene>
<dbReference type="GO" id="GO:0009253">
    <property type="term" value="P:peptidoglycan catabolic process"/>
    <property type="evidence" value="ECO:0007669"/>
    <property type="project" value="InterPro"/>
</dbReference>
<evidence type="ECO:0000313" key="5">
    <source>
        <dbReference type="Proteomes" id="UP000657006"/>
    </source>
</evidence>
<sequence length="304" mass="32837">MKKANKIWIAVLLFLLVVSAAAGGLWVASRRLPAEGDESEVRLFLADGMRYTPTERLEGTASGFAIPSTELSPLLEEAKRAVEEKMAEEQAKSRLEGLVIGIDPGHQNRGDSTKEPNAPGSAVMKAAVASGTTGRFTKVPEHQVTLAVGLLLRDMLEEAGATVVMTRETGNVNISNVQRALLFNEAEVDLAVRIHCDGAESSDVHGASMLVPAGDSVRGIEEASYKAGRIVMDSFVAITGAKNRGLSKRDDQTGFNWSTVPVITIEMGFMSNEQEDVKLVSEDYQRLCAQGLCEGIAQWYDQVR</sequence>
<dbReference type="RefSeq" id="WP_177718276.1">
    <property type="nucleotide sequence ID" value="NZ_JACRSQ010000001.1"/>
</dbReference>
<dbReference type="EMBL" id="JACRSQ010000001">
    <property type="protein sequence ID" value="MBC8542210.1"/>
    <property type="molecule type" value="Genomic_DNA"/>
</dbReference>
<keyword evidence="5" id="KW-1185">Reference proteome</keyword>
<accession>A0A926I0H7</accession>
<dbReference type="InterPro" id="IPR050695">
    <property type="entry name" value="N-acetylmuramoyl_amidase_3"/>
</dbReference>
<dbReference type="Gene3D" id="3.40.630.40">
    <property type="entry name" value="Zn-dependent exopeptidases"/>
    <property type="match status" value="1"/>
</dbReference>
<feature type="region of interest" description="Disordered" evidence="2">
    <location>
        <begin position="102"/>
        <end position="121"/>
    </location>
</feature>
<dbReference type="SMART" id="SM00646">
    <property type="entry name" value="Ami_3"/>
    <property type="match status" value="1"/>
</dbReference>
<evidence type="ECO:0000256" key="2">
    <source>
        <dbReference type="SAM" id="MobiDB-lite"/>
    </source>
</evidence>
<dbReference type="AlphaFoldDB" id="A0A926I0H7"/>
<protein>
    <submittedName>
        <fullName evidence="4">N-acetylmuramoyl-L-alanine amidase</fullName>
    </submittedName>
</protein>